<evidence type="ECO:0000259" key="4">
    <source>
        <dbReference type="PROSITE" id="PS51658"/>
    </source>
</evidence>
<dbReference type="PROSITE" id="PS51658">
    <property type="entry name" value="BFN"/>
    <property type="match status" value="1"/>
</dbReference>
<feature type="compositionally biased region" description="Acidic residues" evidence="2">
    <location>
        <begin position="139"/>
        <end position="160"/>
    </location>
</feature>
<dbReference type="Proteomes" id="UP000199197">
    <property type="component" value="Unassembled WGS sequence"/>
</dbReference>
<keyword evidence="1" id="KW-0227">DNA damage</keyword>
<dbReference type="RefSeq" id="WP_092349832.1">
    <property type="nucleotide sequence ID" value="NZ_CZVW01000010.1"/>
</dbReference>
<evidence type="ECO:0000313" key="6">
    <source>
        <dbReference type="Proteomes" id="UP000199197"/>
    </source>
</evidence>
<dbReference type="InterPro" id="IPR036876">
    <property type="entry name" value="UVR_dom_sf"/>
</dbReference>
<dbReference type="InterPro" id="IPR003729">
    <property type="entry name" value="Bi_nuclease_dom"/>
</dbReference>
<sequence length="212" mass="23543">MRKIQVDIVGLSATPTGPSSYALILKEVGGDRRLPIIIGSFEAQAIALEMEGIKPPRPLTHDLIKNILDGLGVTIVEVVVTDLRDGTFYAKIYLELNGMTYEIDSRPSDAIAVALRCGVPIYVNEEVMEEAGFTPGEETSAEEIEEESEEENPLPPDEDISPPPSPRRTPKPTSKEERIAELQKQLEEAIKKEDYEKAAKLRDEIRRLKMGD</sequence>
<evidence type="ECO:0000256" key="2">
    <source>
        <dbReference type="SAM" id="MobiDB-lite"/>
    </source>
</evidence>
<evidence type="ECO:0000256" key="1">
    <source>
        <dbReference type="ARBA" id="ARBA00023236"/>
    </source>
</evidence>
<dbReference type="Gene3D" id="3.10.690.10">
    <property type="entry name" value="Bifunctional nuclease domain"/>
    <property type="match status" value="1"/>
</dbReference>
<dbReference type="PANTHER" id="PTHR15160">
    <property type="entry name" value="VON HIPPEL-LINDAU PROTEIN"/>
    <property type="match status" value="1"/>
</dbReference>
<dbReference type="EMBL" id="CZVW01000010">
    <property type="protein sequence ID" value="CUT01932.1"/>
    <property type="molecule type" value="Genomic_DNA"/>
</dbReference>
<feature type="region of interest" description="Disordered" evidence="2">
    <location>
        <begin position="128"/>
        <end position="180"/>
    </location>
</feature>
<accession>A0A0P1N0D8</accession>
<dbReference type="Pfam" id="PF02151">
    <property type="entry name" value="UVR"/>
    <property type="match status" value="1"/>
</dbReference>
<dbReference type="SUPFAM" id="SSF46600">
    <property type="entry name" value="C-terminal UvrC-binding domain of UvrB"/>
    <property type="match status" value="1"/>
</dbReference>
<keyword evidence="1" id="KW-0742">SOS response</keyword>
<dbReference type="OrthoDB" id="9788698at2"/>
<dbReference type="AlphaFoldDB" id="A0A0P1N0D8"/>
<dbReference type="PROSITE" id="PS50151">
    <property type="entry name" value="UVR"/>
    <property type="match status" value="1"/>
</dbReference>
<organism evidence="5 6">
    <name type="scientific">Candidatus Chryseopegocella kryptomonas</name>
    <dbReference type="NCBI Taxonomy" id="1633643"/>
    <lineage>
        <taxon>Bacteria</taxon>
        <taxon>Pseudomonadati</taxon>
        <taxon>Candidatus Kryptoniota</taxon>
        <taxon>Candidatus Chryseopegocella</taxon>
    </lineage>
</organism>
<dbReference type="GO" id="GO:0009432">
    <property type="term" value="P:SOS response"/>
    <property type="evidence" value="ECO:0007669"/>
    <property type="project" value="UniProtKB-KW"/>
</dbReference>
<dbReference type="PANTHER" id="PTHR15160:SF1">
    <property type="entry name" value="VON HIPPEL-LINDAU DISEASE TUMOR SUPPRESSOR"/>
    <property type="match status" value="1"/>
</dbReference>
<dbReference type="Gene3D" id="4.10.860.10">
    <property type="entry name" value="UVR domain"/>
    <property type="match status" value="1"/>
</dbReference>
<evidence type="ECO:0000259" key="3">
    <source>
        <dbReference type="PROSITE" id="PS50151"/>
    </source>
</evidence>
<dbReference type="InterPro" id="IPR001943">
    <property type="entry name" value="UVR_dom"/>
</dbReference>
<reference evidence="6" key="1">
    <citation type="submission" date="2015-11" db="EMBL/GenBank/DDBJ databases">
        <authorList>
            <person name="Varghese N."/>
        </authorList>
    </citation>
    <scope>NUCLEOTIDE SEQUENCE [LARGE SCALE GENOMIC DNA]</scope>
    <source>
        <strain evidence="6">JGI-23</strain>
    </source>
</reference>
<dbReference type="GO" id="GO:0004518">
    <property type="term" value="F:nuclease activity"/>
    <property type="evidence" value="ECO:0007669"/>
    <property type="project" value="InterPro"/>
</dbReference>
<dbReference type="InterPro" id="IPR036104">
    <property type="entry name" value="BFN_sf"/>
</dbReference>
<protein>
    <recommendedName>
        <fullName evidence="7">BFN domain-containing protein</fullName>
    </recommendedName>
</protein>
<proteinExistence type="predicted"/>
<name>A0A0P1N0D8_9BACT</name>
<feature type="domain" description="UVR" evidence="3">
    <location>
        <begin position="176"/>
        <end position="211"/>
    </location>
</feature>
<evidence type="ECO:0000313" key="5">
    <source>
        <dbReference type="EMBL" id="CUT01932.1"/>
    </source>
</evidence>
<evidence type="ECO:0008006" key="7">
    <source>
        <dbReference type="Google" id="ProtNLM"/>
    </source>
</evidence>
<dbReference type="Pfam" id="PF02577">
    <property type="entry name" value="BFN_dom"/>
    <property type="match status" value="1"/>
</dbReference>
<dbReference type="SUPFAM" id="SSF103256">
    <property type="entry name" value="Hypothetical protein TM0160"/>
    <property type="match status" value="1"/>
</dbReference>
<gene>
    <name evidence="5" type="ORF">JGI23_01150</name>
</gene>
<keyword evidence="6" id="KW-1185">Reference proteome</keyword>
<feature type="domain" description="BFN" evidence="4">
    <location>
        <begin position="3"/>
        <end position="135"/>
    </location>
</feature>